<feature type="domain" description="Reverse transcriptase zinc-binding" evidence="3">
    <location>
        <begin position="233"/>
        <end position="316"/>
    </location>
</feature>
<reference evidence="4" key="1">
    <citation type="journal article" date="2022" name="Int. J. Mol. Sci.">
        <title>Draft Genome of Tanacetum Coccineum: Genomic Comparison of Closely Related Tanacetum-Family Plants.</title>
        <authorList>
            <person name="Yamashiro T."/>
            <person name="Shiraishi A."/>
            <person name="Nakayama K."/>
            <person name="Satake H."/>
        </authorList>
    </citation>
    <scope>NUCLEOTIDE SEQUENCE</scope>
</reference>
<keyword evidence="5" id="KW-1185">Reference proteome</keyword>
<feature type="compositionally biased region" description="Basic residues" evidence="1">
    <location>
        <begin position="40"/>
        <end position="53"/>
    </location>
</feature>
<protein>
    <submittedName>
        <fullName evidence="4">RNA-directed DNA polymerase, eukaryota</fullName>
    </submittedName>
</protein>
<dbReference type="GO" id="GO:0003964">
    <property type="term" value="F:RNA-directed DNA polymerase activity"/>
    <property type="evidence" value="ECO:0007669"/>
    <property type="project" value="UniProtKB-KW"/>
</dbReference>
<proteinExistence type="predicted"/>
<evidence type="ECO:0000259" key="2">
    <source>
        <dbReference type="Pfam" id="PF02721"/>
    </source>
</evidence>
<dbReference type="SUPFAM" id="SSF50249">
    <property type="entry name" value="Nucleic acid-binding proteins"/>
    <property type="match status" value="1"/>
</dbReference>
<evidence type="ECO:0000256" key="1">
    <source>
        <dbReference type="SAM" id="MobiDB-lite"/>
    </source>
</evidence>
<sequence>MRKIVSCQEKYEYVGQKLQKINQDGFTESMLVSSNDTKRSQRQRRRKMKRSRSRSQDLQKMELMNMTQLCDIDPMIDDLKVLARCISLWKSHPAGRPNEVWALDMVFQDAHGNRVQSTVRNKKISKFELLIDEGSCYRIGNLSVGDNGSKYPMRYEGGVIKELFPRMFALELNKNATVSSKLNASSLDNSFRRKARSGIEEMQLNSLAEISRMTTLVPCEDRYVWTLESDGVFSVASIRKEIDGNRFQDVSLPTRWVKSVPIKVNIIAWKVKSNALPTRFNISRRGMDIDSIVCPICNAGVESTNHIFFQCVVVRQIMRKISSWWNIDYSDVNSYEEWQVWLVSIRIQSKLKGVLEGVYYGLWWYMWNFRNKLLFDKKIPEKALIFDNLVSSSFYWCKFRCKASFKWDDWLKNPYIVLV</sequence>
<accession>A0ABQ5DN79</accession>
<keyword evidence="4" id="KW-0695">RNA-directed DNA polymerase</keyword>
<gene>
    <name evidence="4" type="ORF">Tco_0940515</name>
</gene>
<feature type="domain" description="Replication protein A 70 kDa DNA-binding subunit B/D first OB fold" evidence="2">
    <location>
        <begin position="66"/>
        <end position="151"/>
    </location>
</feature>
<evidence type="ECO:0000313" key="4">
    <source>
        <dbReference type="EMBL" id="GJT40650.1"/>
    </source>
</evidence>
<dbReference type="Gene3D" id="2.40.50.140">
    <property type="entry name" value="Nucleic acid-binding proteins"/>
    <property type="match status" value="1"/>
</dbReference>
<dbReference type="EMBL" id="BQNB010015493">
    <property type="protein sequence ID" value="GJT40650.1"/>
    <property type="molecule type" value="Genomic_DNA"/>
</dbReference>
<dbReference type="PANTHER" id="PTHR36617:SF15">
    <property type="entry name" value="REVERSE TRANSCRIPTASE ZINC-BINDING DOMAIN-CONTAINING PROTEIN"/>
    <property type="match status" value="1"/>
</dbReference>
<name>A0ABQ5DN79_9ASTR</name>
<evidence type="ECO:0000313" key="5">
    <source>
        <dbReference type="Proteomes" id="UP001151760"/>
    </source>
</evidence>
<dbReference type="InterPro" id="IPR026960">
    <property type="entry name" value="RVT-Znf"/>
</dbReference>
<feature type="region of interest" description="Disordered" evidence="1">
    <location>
        <begin position="30"/>
        <end position="57"/>
    </location>
</feature>
<keyword evidence="4" id="KW-0808">Transferase</keyword>
<dbReference type="Pfam" id="PF02721">
    <property type="entry name" value="DUF223"/>
    <property type="match status" value="1"/>
</dbReference>
<comment type="caution">
    <text evidence="4">The sequence shown here is derived from an EMBL/GenBank/DDBJ whole genome shotgun (WGS) entry which is preliminary data.</text>
</comment>
<keyword evidence="4" id="KW-0548">Nucleotidyltransferase</keyword>
<dbReference type="Pfam" id="PF13966">
    <property type="entry name" value="zf-RVT"/>
    <property type="match status" value="1"/>
</dbReference>
<evidence type="ECO:0000259" key="3">
    <source>
        <dbReference type="Pfam" id="PF13966"/>
    </source>
</evidence>
<dbReference type="Proteomes" id="UP001151760">
    <property type="component" value="Unassembled WGS sequence"/>
</dbReference>
<dbReference type="InterPro" id="IPR012340">
    <property type="entry name" value="NA-bd_OB-fold"/>
</dbReference>
<reference evidence="4" key="2">
    <citation type="submission" date="2022-01" db="EMBL/GenBank/DDBJ databases">
        <authorList>
            <person name="Yamashiro T."/>
            <person name="Shiraishi A."/>
            <person name="Satake H."/>
            <person name="Nakayama K."/>
        </authorList>
    </citation>
    <scope>NUCLEOTIDE SEQUENCE</scope>
</reference>
<organism evidence="4 5">
    <name type="scientific">Tanacetum coccineum</name>
    <dbReference type="NCBI Taxonomy" id="301880"/>
    <lineage>
        <taxon>Eukaryota</taxon>
        <taxon>Viridiplantae</taxon>
        <taxon>Streptophyta</taxon>
        <taxon>Embryophyta</taxon>
        <taxon>Tracheophyta</taxon>
        <taxon>Spermatophyta</taxon>
        <taxon>Magnoliopsida</taxon>
        <taxon>eudicotyledons</taxon>
        <taxon>Gunneridae</taxon>
        <taxon>Pentapetalae</taxon>
        <taxon>asterids</taxon>
        <taxon>campanulids</taxon>
        <taxon>Asterales</taxon>
        <taxon>Asteraceae</taxon>
        <taxon>Asteroideae</taxon>
        <taxon>Anthemideae</taxon>
        <taxon>Anthemidinae</taxon>
        <taxon>Tanacetum</taxon>
    </lineage>
</organism>
<dbReference type="PANTHER" id="PTHR36617">
    <property type="entry name" value="PROTEIN, PUTATIVE-RELATED"/>
    <property type="match status" value="1"/>
</dbReference>
<dbReference type="InterPro" id="IPR003871">
    <property type="entry name" value="RFA1B/D_OB_1st"/>
</dbReference>